<accession>A0ABR7STC1</accession>
<dbReference type="EMBL" id="JACTVJ010000021">
    <property type="protein sequence ID" value="MBC9717791.1"/>
    <property type="molecule type" value="Genomic_DNA"/>
</dbReference>
<evidence type="ECO:0000313" key="1">
    <source>
        <dbReference type="EMBL" id="MBC9717791.1"/>
    </source>
</evidence>
<gene>
    <name evidence="1" type="ORF">H9Y04_35200</name>
</gene>
<proteinExistence type="predicted"/>
<comment type="caution">
    <text evidence="1">The sequence shown here is derived from an EMBL/GenBank/DDBJ whole genome shotgun (WGS) entry which is preliminary data.</text>
</comment>
<evidence type="ECO:0000313" key="2">
    <source>
        <dbReference type="Proteomes" id="UP000642284"/>
    </source>
</evidence>
<dbReference type="RefSeq" id="WP_187818237.1">
    <property type="nucleotide sequence ID" value="NZ_JACTVJ010000021.1"/>
</dbReference>
<dbReference type="Proteomes" id="UP000642284">
    <property type="component" value="Unassembled WGS sequence"/>
</dbReference>
<organism evidence="1 2">
    <name type="scientific">Streptomyces polyasparticus</name>
    <dbReference type="NCBI Taxonomy" id="2767826"/>
    <lineage>
        <taxon>Bacteria</taxon>
        <taxon>Bacillati</taxon>
        <taxon>Actinomycetota</taxon>
        <taxon>Actinomycetes</taxon>
        <taxon>Kitasatosporales</taxon>
        <taxon>Streptomycetaceae</taxon>
        <taxon>Streptomyces</taxon>
    </lineage>
</organism>
<sequence>MRQALEVSLTRRGVTTEQFAAALQLAKEAGERMAATYGETVGRTIEPAEFARIIFGTEGTGRLLLATLREVTGRADLYRELD</sequence>
<reference evidence="1 2" key="1">
    <citation type="submission" date="2020-08" db="EMBL/GenBank/DDBJ databases">
        <title>Genemic of Streptomyces polyaspartic.</title>
        <authorList>
            <person name="Liu W."/>
        </authorList>
    </citation>
    <scope>NUCLEOTIDE SEQUENCE [LARGE SCALE GENOMIC DNA]</scope>
    <source>
        <strain evidence="1 2">TRM66268-LWL</strain>
    </source>
</reference>
<protein>
    <submittedName>
        <fullName evidence="1">Uncharacterized protein</fullName>
    </submittedName>
</protein>
<keyword evidence="2" id="KW-1185">Reference proteome</keyword>
<name>A0ABR7STC1_9ACTN</name>